<name>A0A062UBH5_9PROT</name>
<evidence type="ECO:0000313" key="3">
    <source>
        <dbReference type="Proteomes" id="UP000027037"/>
    </source>
</evidence>
<feature type="signal peptide" evidence="1">
    <location>
        <begin position="1"/>
        <end position="21"/>
    </location>
</feature>
<gene>
    <name evidence="2" type="ORF">HY29_02555</name>
</gene>
<dbReference type="OrthoDB" id="7619821at2"/>
<evidence type="ECO:0000313" key="2">
    <source>
        <dbReference type="EMBL" id="KCZ53969.1"/>
    </source>
</evidence>
<dbReference type="RefSeq" id="WP_034796633.1">
    <property type="nucleotide sequence ID" value="NZ_AWFF01000043.1"/>
</dbReference>
<dbReference type="EMBL" id="AWFF01000043">
    <property type="protein sequence ID" value="KCZ53969.1"/>
    <property type="molecule type" value="Genomic_DNA"/>
</dbReference>
<evidence type="ECO:0008006" key="4">
    <source>
        <dbReference type="Google" id="ProtNLM"/>
    </source>
</evidence>
<keyword evidence="3" id="KW-1185">Reference proteome</keyword>
<keyword evidence="1" id="KW-0732">Signal</keyword>
<reference evidence="2 3" key="1">
    <citation type="journal article" date="2014" name="Antonie Van Leeuwenhoek">
        <title>Hyphomonas beringensis sp. nov. and Hyphomonas chukchiensis sp. nov., isolated from surface seawater of the Bering Sea and Chukchi Sea.</title>
        <authorList>
            <person name="Li C."/>
            <person name="Lai Q."/>
            <person name="Li G."/>
            <person name="Dong C."/>
            <person name="Wang J."/>
            <person name="Liao Y."/>
            <person name="Shao Z."/>
        </authorList>
    </citation>
    <scope>NUCLEOTIDE SEQUENCE [LARGE SCALE GENOMIC DNA]</scope>
    <source>
        <strain evidence="2 3">25B14_1</strain>
    </source>
</reference>
<dbReference type="AlphaFoldDB" id="A0A062UBH5"/>
<accession>A0A062UBH5</accession>
<protein>
    <recommendedName>
        <fullName evidence="4">Lipoprotein</fullName>
    </recommendedName>
</protein>
<organism evidence="2 3">
    <name type="scientific">Hyphomonas beringensis</name>
    <dbReference type="NCBI Taxonomy" id="1280946"/>
    <lineage>
        <taxon>Bacteria</taxon>
        <taxon>Pseudomonadati</taxon>
        <taxon>Pseudomonadota</taxon>
        <taxon>Alphaproteobacteria</taxon>
        <taxon>Hyphomonadales</taxon>
        <taxon>Hyphomonadaceae</taxon>
        <taxon>Hyphomonas</taxon>
    </lineage>
</organism>
<dbReference type="Proteomes" id="UP000027037">
    <property type="component" value="Unassembled WGS sequence"/>
</dbReference>
<dbReference type="PROSITE" id="PS51257">
    <property type="entry name" value="PROKAR_LIPOPROTEIN"/>
    <property type="match status" value="1"/>
</dbReference>
<sequence>MIRVSILATACLALAACGASKAEKNAATCTAMLGGDPDIQEDLAEDGDTVEAYCGCYSQLLADEPEANQETILKVTRVIGDIRKEDNIGLEEAAGTIDDDFDESGKSPTYGVTEAEFETTGRYVDTVRRALTREDGACHTAG</sequence>
<proteinExistence type="predicted"/>
<evidence type="ECO:0000256" key="1">
    <source>
        <dbReference type="SAM" id="SignalP"/>
    </source>
</evidence>
<comment type="caution">
    <text evidence="2">The sequence shown here is derived from an EMBL/GenBank/DDBJ whole genome shotgun (WGS) entry which is preliminary data.</text>
</comment>
<feature type="chain" id="PRO_5001619131" description="Lipoprotein" evidence="1">
    <location>
        <begin position="22"/>
        <end position="142"/>
    </location>
</feature>
<dbReference type="STRING" id="1280946.HY29_02555"/>
<dbReference type="PATRIC" id="fig|1280946.3.peg.2140"/>